<reference evidence="2 3" key="1">
    <citation type="submission" date="2019-12" db="EMBL/GenBank/DDBJ databases">
        <authorList>
            <person name="Kun Z."/>
        </authorList>
    </citation>
    <scope>NUCLEOTIDE SEQUENCE [LARGE SCALE GENOMIC DNA]</scope>
    <source>
        <strain evidence="2 3">YIM 123512</strain>
    </source>
</reference>
<organism evidence="2 3">
    <name type="scientific">Nocardioides flavescens</name>
    <dbReference type="NCBI Taxonomy" id="2691959"/>
    <lineage>
        <taxon>Bacteria</taxon>
        <taxon>Bacillati</taxon>
        <taxon>Actinomycetota</taxon>
        <taxon>Actinomycetes</taxon>
        <taxon>Propionibacteriales</taxon>
        <taxon>Nocardioidaceae</taxon>
        <taxon>Nocardioides</taxon>
    </lineage>
</organism>
<comment type="caution">
    <text evidence="2">The sequence shown here is derived from an EMBL/GenBank/DDBJ whole genome shotgun (WGS) entry which is preliminary data.</text>
</comment>
<dbReference type="PROSITE" id="PS50851">
    <property type="entry name" value="CHEW"/>
    <property type="match status" value="1"/>
</dbReference>
<dbReference type="AlphaFoldDB" id="A0A6L7F4L7"/>
<dbReference type="PANTHER" id="PTHR22617">
    <property type="entry name" value="CHEMOTAXIS SENSOR HISTIDINE KINASE-RELATED"/>
    <property type="match status" value="1"/>
</dbReference>
<dbReference type="EMBL" id="WUEK01000019">
    <property type="protein sequence ID" value="MXG92180.1"/>
    <property type="molecule type" value="Genomic_DNA"/>
</dbReference>
<dbReference type="SUPFAM" id="SSF50341">
    <property type="entry name" value="CheW-like"/>
    <property type="match status" value="1"/>
</dbReference>
<feature type="domain" description="CheW-like" evidence="1">
    <location>
        <begin position="16"/>
        <end position="154"/>
    </location>
</feature>
<dbReference type="RefSeq" id="WP_160880120.1">
    <property type="nucleotide sequence ID" value="NZ_WUEK01000019.1"/>
</dbReference>
<dbReference type="PANTHER" id="PTHR22617:SF23">
    <property type="entry name" value="CHEMOTAXIS PROTEIN CHEW"/>
    <property type="match status" value="1"/>
</dbReference>
<gene>
    <name evidence="2" type="ORF">GRQ65_21780</name>
</gene>
<keyword evidence="3" id="KW-1185">Reference proteome</keyword>
<dbReference type="GO" id="GO:0005829">
    <property type="term" value="C:cytosol"/>
    <property type="evidence" value="ECO:0007669"/>
    <property type="project" value="TreeGrafter"/>
</dbReference>
<dbReference type="InterPro" id="IPR039315">
    <property type="entry name" value="CheW"/>
</dbReference>
<dbReference type="Gene3D" id="2.40.50.180">
    <property type="entry name" value="CheA-289, Domain 4"/>
    <property type="match status" value="1"/>
</dbReference>
<dbReference type="GO" id="GO:0007165">
    <property type="term" value="P:signal transduction"/>
    <property type="evidence" value="ECO:0007669"/>
    <property type="project" value="InterPro"/>
</dbReference>
<dbReference type="GO" id="GO:0006935">
    <property type="term" value="P:chemotaxis"/>
    <property type="evidence" value="ECO:0007669"/>
    <property type="project" value="InterPro"/>
</dbReference>
<evidence type="ECO:0000259" key="1">
    <source>
        <dbReference type="PROSITE" id="PS50851"/>
    </source>
</evidence>
<evidence type="ECO:0000313" key="2">
    <source>
        <dbReference type="EMBL" id="MXG92180.1"/>
    </source>
</evidence>
<dbReference type="SMART" id="SM00260">
    <property type="entry name" value="CheW"/>
    <property type="match status" value="1"/>
</dbReference>
<dbReference type="Gene3D" id="2.30.30.40">
    <property type="entry name" value="SH3 Domains"/>
    <property type="match status" value="1"/>
</dbReference>
<proteinExistence type="predicted"/>
<name>A0A6L7F4L7_9ACTN</name>
<evidence type="ECO:0000313" key="3">
    <source>
        <dbReference type="Proteomes" id="UP000473325"/>
    </source>
</evidence>
<dbReference type="InterPro" id="IPR036061">
    <property type="entry name" value="CheW-like_dom_sf"/>
</dbReference>
<sequence>MSTTVATVAADHSVGHRRLVTFTLHGSTYGVSVEAVQEVLRGQMRTRIPLAPPGLAGLINLRGQVLTAIDLREQLGLPARDAEAGEPMLVVVRVAGEPVALLVDTIGAVVDVGAGQFEPPPDTLSGPSRELIRGAYKLEGELLLDLDVERAAAA</sequence>
<protein>
    <submittedName>
        <fullName evidence="2">Chemotaxis protein CheW</fullName>
    </submittedName>
</protein>
<accession>A0A6L7F4L7</accession>
<dbReference type="Pfam" id="PF01584">
    <property type="entry name" value="CheW"/>
    <property type="match status" value="1"/>
</dbReference>
<dbReference type="InterPro" id="IPR002545">
    <property type="entry name" value="CheW-lke_dom"/>
</dbReference>
<dbReference type="Proteomes" id="UP000473325">
    <property type="component" value="Unassembled WGS sequence"/>
</dbReference>